<evidence type="ECO:0000313" key="4">
    <source>
        <dbReference type="Proteomes" id="UP001159405"/>
    </source>
</evidence>
<dbReference type="CDD" id="cd17751">
    <property type="entry name" value="BRCT_microcephalin_rpt3"/>
    <property type="match status" value="1"/>
</dbReference>
<dbReference type="PANTHER" id="PTHR14625:SF3">
    <property type="entry name" value="MICROCEPHALIN"/>
    <property type="match status" value="1"/>
</dbReference>
<feature type="compositionally biased region" description="Polar residues" evidence="1">
    <location>
        <begin position="413"/>
        <end position="423"/>
    </location>
</feature>
<dbReference type="SMART" id="SM00292">
    <property type="entry name" value="BRCT"/>
    <property type="match status" value="3"/>
</dbReference>
<feature type="compositionally biased region" description="Basic and acidic residues" evidence="1">
    <location>
        <begin position="611"/>
        <end position="623"/>
    </location>
</feature>
<feature type="compositionally biased region" description="Basic and acidic residues" evidence="1">
    <location>
        <begin position="285"/>
        <end position="300"/>
    </location>
</feature>
<feature type="compositionally biased region" description="Basic and acidic residues" evidence="1">
    <location>
        <begin position="371"/>
        <end position="405"/>
    </location>
</feature>
<dbReference type="EMBL" id="CALNXK010000087">
    <property type="protein sequence ID" value="CAH3149626.1"/>
    <property type="molecule type" value="Genomic_DNA"/>
</dbReference>
<feature type="domain" description="BRCT" evidence="2">
    <location>
        <begin position="682"/>
        <end position="753"/>
    </location>
</feature>
<feature type="compositionally biased region" description="Low complexity" evidence="1">
    <location>
        <begin position="309"/>
        <end position="318"/>
    </location>
</feature>
<feature type="compositionally biased region" description="Polar residues" evidence="1">
    <location>
        <begin position="38"/>
        <end position="49"/>
    </location>
</feature>
<feature type="region of interest" description="Disordered" evidence="1">
    <location>
        <begin position="1"/>
        <end position="49"/>
    </location>
</feature>
<keyword evidence="4" id="KW-1185">Reference proteome</keyword>
<dbReference type="Proteomes" id="UP001159405">
    <property type="component" value="Unassembled WGS sequence"/>
</dbReference>
<proteinExistence type="predicted"/>
<dbReference type="SUPFAM" id="SSF52113">
    <property type="entry name" value="BRCT domain"/>
    <property type="match status" value="3"/>
</dbReference>
<feature type="region of interest" description="Disordered" evidence="1">
    <location>
        <begin position="593"/>
        <end position="662"/>
    </location>
</feature>
<feature type="compositionally biased region" description="Basic residues" evidence="1">
    <location>
        <begin position="559"/>
        <end position="568"/>
    </location>
</feature>
<evidence type="ECO:0000256" key="1">
    <source>
        <dbReference type="SAM" id="MobiDB-lite"/>
    </source>
</evidence>
<accession>A0ABN8PT04</accession>
<dbReference type="PROSITE" id="PS50172">
    <property type="entry name" value="BRCT"/>
    <property type="match status" value="3"/>
</dbReference>
<feature type="region of interest" description="Disordered" evidence="1">
    <location>
        <begin position="544"/>
        <end position="574"/>
    </location>
</feature>
<dbReference type="CDD" id="cd17716">
    <property type="entry name" value="BRCT_microcephalin_rpt1"/>
    <property type="match status" value="1"/>
</dbReference>
<name>A0ABN8PT04_9CNID</name>
<dbReference type="Gene3D" id="3.40.50.10190">
    <property type="entry name" value="BRCT domain"/>
    <property type="match status" value="3"/>
</dbReference>
<dbReference type="Pfam" id="PF00533">
    <property type="entry name" value="BRCT"/>
    <property type="match status" value="1"/>
</dbReference>
<dbReference type="Pfam" id="PF12738">
    <property type="entry name" value="PTCB-BRCT"/>
    <property type="match status" value="1"/>
</dbReference>
<gene>
    <name evidence="3" type="ORF">PLOB_00047402</name>
</gene>
<comment type="caution">
    <text evidence="3">The sequence shown here is derived from an EMBL/GenBank/DDBJ whole genome shotgun (WGS) entry which is preliminary data.</text>
</comment>
<dbReference type="InterPro" id="IPR036420">
    <property type="entry name" value="BRCT_dom_sf"/>
</dbReference>
<sequence length="868" mass="95825">MERKSLSTKNRKSKEKPLDGAPSTKSSNTKGILKDAVSNKSNLSVHRSPLSKSGSYLGILEKSHDQNESLGFHCSFETDGSPAEDIDIPCTQPVTQDKILEGVVAFIEVRSNTENRFEGISKQMEMLGAKVVKKLAPEVTHVVFKDGKKTTRERALKKGIHVVSVLWVESCRQSGKRVSEDLFPVVVPEQAITPLMVGRLKRTKSMQPKAFEEDVQNSAERGERRRKRKLQAENATPTAMVFAAETQDPHSPIGFNPPITPHMIPDTPCHDLGTSPPFDKAFSYDVDKSGEKPKPIKFSEEENEESPDSSDNIPSSISKLKRRLLKCTPTRPPSVTLTEPRMTPVTQLQKTCTPRDVLLTGSDQGKKRKRQDSTKESQSEDIKVSGPKERKKVKLGEQVECDPKNVKGKRSKTASTGRNAQKNESTDGKAHNLYQNSGICLNPAESSSESTSEGKKQAGIPGKKKGQAKAKTKIVECHTNDGEDLDSDSGVSIVDGNVKGSITNGDQPSRKKFSKTSKIVDQTGVTEAELEDVSERKLVENMAKIEPVGTKKEQNLNKGTKKGNGKKFCKPEKLITQDKQAIRSKVVSEEKLVNGGKPVGDESLLRQVNGCEERKDGQDREKTMNGSLVEDEDVENDETGTEEEEQPGEEKGNKSGKKQRNKLVKKVKPKRSIVMTSMHFGEQDIVLSVVRKLGSFFIEDRVSSSTTHVIAGSPRRTLNVLMAIAQGCWLVSPMWIMKSLEVGYWVDEEPYELSDAFPAAQLCRLERVSAGSSYRQELFAECPPIFLSENCSPPSDSLINLINLCGGKVSTSVRKAGICIGSMTRRTQAVNITEQWLLDCITEHTVLPYANYALNSPAKRQRETSPSY</sequence>
<evidence type="ECO:0000313" key="3">
    <source>
        <dbReference type="EMBL" id="CAH3149626.1"/>
    </source>
</evidence>
<protein>
    <recommendedName>
        <fullName evidence="2">BRCT domain-containing protein</fullName>
    </recommendedName>
</protein>
<organism evidence="3 4">
    <name type="scientific">Porites lobata</name>
    <dbReference type="NCBI Taxonomy" id="104759"/>
    <lineage>
        <taxon>Eukaryota</taxon>
        <taxon>Metazoa</taxon>
        <taxon>Cnidaria</taxon>
        <taxon>Anthozoa</taxon>
        <taxon>Hexacorallia</taxon>
        <taxon>Scleractinia</taxon>
        <taxon>Fungiina</taxon>
        <taxon>Poritidae</taxon>
        <taxon>Porites</taxon>
    </lineage>
</organism>
<feature type="compositionally biased region" description="Basic residues" evidence="1">
    <location>
        <begin position="462"/>
        <end position="472"/>
    </location>
</feature>
<feature type="compositionally biased region" description="Low complexity" evidence="1">
    <location>
        <begin position="445"/>
        <end position="461"/>
    </location>
</feature>
<dbReference type="InterPro" id="IPR001357">
    <property type="entry name" value="BRCT_dom"/>
</dbReference>
<dbReference type="PANTHER" id="PTHR14625">
    <property type="entry name" value="MICROCEPHALIN"/>
    <property type="match status" value="1"/>
</dbReference>
<dbReference type="InterPro" id="IPR022047">
    <property type="entry name" value="Microcephalin-like"/>
</dbReference>
<feature type="domain" description="BRCT" evidence="2">
    <location>
        <begin position="774"/>
        <end position="854"/>
    </location>
</feature>
<feature type="compositionally biased region" description="Acidic residues" evidence="1">
    <location>
        <begin position="629"/>
        <end position="647"/>
    </location>
</feature>
<feature type="domain" description="BRCT" evidence="2">
    <location>
        <begin position="95"/>
        <end position="185"/>
    </location>
</feature>
<reference evidence="3 4" key="1">
    <citation type="submission" date="2022-05" db="EMBL/GenBank/DDBJ databases">
        <authorList>
            <consortium name="Genoscope - CEA"/>
            <person name="William W."/>
        </authorList>
    </citation>
    <scope>NUCLEOTIDE SEQUENCE [LARGE SCALE GENOMIC DNA]</scope>
</reference>
<evidence type="ECO:0000259" key="2">
    <source>
        <dbReference type="PROSITE" id="PS50172"/>
    </source>
</evidence>
<dbReference type="CDD" id="cd17736">
    <property type="entry name" value="BRCT_microcephalin_rpt2"/>
    <property type="match status" value="1"/>
</dbReference>
<feature type="region of interest" description="Disordered" evidence="1">
    <location>
        <begin position="205"/>
        <end position="516"/>
    </location>
</feature>